<feature type="region of interest" description="Disordered" evidence="1">
    <location>
        <begin position="70"/>
        <end position="109"/>
    </location>
</feature>
<gene>
    <name evidence="2" type="ORF">HGRIS_001592</name>
</gene>
<protein>
    <submittedName>
        <fullName evidence="2">Uncharacterized protein</fullName>
    </submittedName>
</protein>
<keyword evidence="3" id="KW-1185">Reference proteome</keyword>
<dbReference type="EMBL" id="JASNQZ010000006">
    <property type="protein sequence ID" value="KAL0955343.1"/>
    <property type="molecule type" value="Genomic_DNA"/>
</dbReference>
<comment type="caution">
    <text evidence="2">The sequence shown here is derived from an EMBL/GenBank/DDBJ whole genome shotgun (WGS) entry which is preliminary data.</text>
</comment>
<accession>A0ABR3JJ46</accession>
<reference evidence="3" key="1">
    <citation type="submission" date="2024-06" db="EMBL/GenBank/DDBJ databases">
        <title>Multi-omics analyses provide insights into the biosynthesis of the anticancer antibiotic pleurotin in Hohenbuehelia grisea.</title>
        <authorList>
            <person name="Weaver J.A."/>
            <person name="Alberti F."/>
        </authorList>
    </citation>
    <scope>NUCLEOTIDE SEQUENCE [LARGE SCALE GENOMIC DNA]</scope>
    <source>
        <strain evidence="3">T-177</strain>
    </source>
</reference>
<organism evidence="2 3">
    <name type="scientific">Hohenbuehelia grisea</name>
    <dbReference type="NCBI Taxonomy" id="104357"/>
    <lineage>
        <taxon>Eukaryota</taxon>
        <taxon>Fungi</taxon>
        <taxon>Dikarya</taxon>
        <taxon>Basidiomycota</taxon>
        <taxon>Agaricomycotina</taxon>
        <taxon>Agaricomycetes</taxon>
        <taxon>Agaricomycetidae</taxon>
        <taxon>Agaricales</taxon>
        <taxon>Pleurotineae</taxon>
        <taxon>Pleurotaceae</taxon>
        <taxon>Hohenbuehelia</taxon>
    </lineage>
</organism>
<proteinExistence type="predicted"/>
<evidence type="ECO:0000313" key="3">
    <source>
        <dbReference type="Proteomes" id="UP001556367"/>
    </source>
</evidence>
<evidence type="ECO:0000256" key="1">
    <source>
        <dbReference type="SAM" id="MobiDB-lite"/>
    </source>
</evidence>
<sequence length="109" mass="12046">MPCSRVQQRRHYHGSWRALTGSLDPSAKRAICELRQRKRRAPRSGTALGRDCWWALDLLARSGAAETVRDTVKDDEEEGNNGRCGANRQTLVLGSETEATDVTPISLGP</sequence>
<evidence type="ECO:0000313" key="2">
    <source>
        <dbReference type="EMBL" id="KAL0955343.1"/>
    </source>
</evidence>
<dbReference type="Proteomes" id="UP001556367">
    <property type="component" value="Unassembled WGS sequence"/>
</dbReference>
<name>A0ABR3JJ46_9AGAR</name>